<dbReference type="EMBL" id="WEGI01000002">
    <property type="protein sequence ID" value="MQY25576.1"/>
    <property type="molecule type" value="Genomic_DNA"/>
</dbReference>
<feature type="compositionally biased region" description="Basic and acidic residues" evidence="6">
    <location>
        <begin position="45"/>
        <end position="54"/>
    </location>
</feature>
<dbReference type="PROSITE" id="PS00982">
    <property type="entry name" value="PHYTOENE_DH"/>
    <property type="match status" value="1"/>
</dbReference>
<evidence type="ECO:0000256" key="1">
    <source>
        <dbReference type="ARBA" id="ARBA00004829"/>
    </source>
</evidence>
<feature type="compositionally biased region" description="Gly residues" evidence="6">
    <location>
        <begin position="91"/>
        <end position="111"/>
    </location>
</feature>
<organism evidence="8 9">
    <name type="scientific">Nocardia aurantia</name>
    <dbReference type="NCBI Taxonomy" id="2585199"/>
    <lineage>
        <taxon>Bacteria</taxon>
        <taxon>Bacillati</taxon>
        <taxon>Actinomycetota</taxon>
        <taxon>Actinomycetes</taxon>
        <taxon>Mycobacteriales</taxon>
        <taxon>Nocardiaceae</taxon>
        <taxon>Nocardia</taxon>
    </lineage>
</organism>
<evidence type="ECO:0000313" key="9">
    <source>
        <dbReference type="Proteomes" id="UP000431401"/>
    </source>
</evidence>
<feature type="domain" description="Amine oxidase" evidence="7">
    <location>
        <begin position="149"/>
        <end position="638"/>
    </location>
</feature>
<reference evidence="8 9" key="1">
    <citation type="submission" date="2019-10" db="EMBL/GenBank/DDBJ databases">
        <title>Nocardia macrotermitis sp. nov. and Nocardia aurantia sp. nov., isolated from the gut of fungus growing-termite Macrotermes natalensis.</title>
        <authorList>
            <person name="Benndorf R."/>
            <person name="Schwitalla J."/>
            <person name="Martin K."/>
            <person name="De Beer W."/>
            <person name="Kaster A.-K."/>
            <person name="Vollmers J."/>
            <person name="Poulsen M."/>
            <person name="Beemelmanns C."/>
        </authorList>
    </citation>
    <scope>NUCLEOTIDE SEQUENCE [LARGE SCALE GENOMIC DNA]</scope>
    <source>
        <strain evidence="8 9">RB56</strain>
    </source>
</reference>
<dbReference type="Pfam" id="PF01593">
    <property type="entry name" value="Amino_oxidase"/>
    <property type="match status" value="1"/>
</dbReference>
<proteinExistence type="inferred from homology"/>
<evidence type="ECO:0000259" key="7">
    <source>
        <dbReference type="Pfam" id="PF01593"/>
    </source>
</evidence>
<evidence type="ECO:0000256" key="4">
    <source>
        <dbReference type="ARBA" id="ARBA00023002"/>
    </source>
</evidence>
<sequence length="642" mass="66676">MTARRAGTDGGRASADGGRASADDGRVGVSGGQPGADGGWAGTDSGRDGADDCRAGAGGNLSGVDGSRTGADSRPVDLDEDCAEVRDRGGRGGGTRSGAGDGRVVLGGNGIGVDDDRAGRPVGGKGLRRRKIRTVGGPTDRVVVVGAGLAGLSAALNLTGAGRTVTLLERADHPGGRVGVYRGPDYEIDSGATILTVPELIGDALGAVGARAEALGLRIRPLAPAYRARFADDSVIDVYSDPEAMAAEVARTCGPAEAERYRRLRAWLAAIYDAAYDEFMDTNFDSPLDMVRVPAKRAALLRLARLGGFGRLGPRVGRILGDERLARLFTFQALYAGAAPAQALGVYGAIPHMDTSLGVYFPEGGMRAVPAALAAAFTAAGGRLELDTEVTGIDYVAGRAERVRTADGRRLDCDAVVLTADLGSLARFGLPRRSVLPPRRLRAAPSAVVAHGTVPAEVAAGWPVQAHHTIDFGRAWDRTFAEIAARPGRGATMSDPSLLLTRPALTDPGMFVDRPTGRHEPLSLLAPCPNLDAAPLDWDRTGRAYLDGLLELLEDRGYHGIATHFTVDHLDTPSTWQAKGMLAGSPFSAAHLFRQTGPFRTRNLPATATNVVLAGCGTTPGVGVPTTLLSGKLAAERVASEL</sequence>
<dbReference type="AlphaFoldDB" id="A0A7K0DID6"/>
<feature type="compositionally biased region" description="Low complexity" evidence="6">
    <location>
        <begin position="1"/>
        <end position="20"/>
    </location>
</feature>
<dbReference type="GO" id="GO:0016627">
    <property type="term" value="F:oxidoreductase activity, acting on the CH-CH group of donors"/>
    <property type="evidence" value="ECO:0007669"/>
    <property type="project" value="UniProtKB-ARBA"/>
</dbReference>
<evidence type="ECO:0000256" key="3">
    <source>
        <dbReference type="ARBA" id="ARBA00022746"/>
    </source>
</evidence>
<dbReference type="Proteomes" id="UP000431401">
    <property type="component" value="Unassembled WGS sequence"/>
</dbReference>
<dbReference type="InterPro" id="IPR002937">
    <property type="entry name" value="Amino_oxidase"/>
</dbReference>
<evidence type="ECO:0000256" key="6">
    <source>
        <dbReference type="SAM" id="MobiDB-lite"/>
    </source>
</evidence>
<keyword evidence="4 5" id="KW-0560">Oxidoreductase</keyword>
<dbReference type="SUPFAM" id="SSF51905">
    <property type="entry name" value="FAD/NAD(P)-binding domain"/>
    <property type="match status" value="1"/>
</dbReference>
<feature type="compositionally biased region" description="Gly residues" evidence="6">
    <location>
        <begin position="28"/>
        <end position="41"/>
    </location>
</feature>
<name>A0A7K0DID6_9NOCA</name>
<dbReference type="NCBIfam" id="TIGR02734">
    <property type="entry name" value="crtI_fam"/>
    <property type="match status" value="1"/>
</dbReference>
<keyword evidence="9" id="KW-1185">Reference proteome</keyword>
<dbReference type="PANTHER" id="PTHR43734">
    <property type="entry name" value="PHYTOENE DESATURASE"/>
    <property type="match status" value="1"/>
</dbReference>
<dbReference type="InterPro" id="IPR036188">
    <property type="entry name" value="FAD/NAD-bd_sf"/>
</dbReference>
<dbReference type="InterPro" id="IPR014105">
    <property type="entry name" value="Carotenoid/retinoid_OxRdtase"/>
</dbReference>
<dbReference type="InterPro" id="IPR008150">
    <property type="entry name" value="Phytoene_DH_bac_CS"/>
</dbReference>
<evidence type="ECO:0000313" key="8">
    <source>
        <dbReference type="EMBL" id="MQY25576.1"/>
    </source>
</evidence>
<comment type="pathway">
    <text evidence="1 5">Carotenoid biosynthesis.</text>
</comment>
<comment type="similarity">
    <text evidence="2 5">Belongs to the carotenoid/retinoid oxidoreductase family.</text>
</comment>
<comment type="caution">
    <text evidence="8">The sequence shown here is derived from an EMBL/GenBank/DDBJ whole genome shotgun (WGS) entry which is preliminary data.</text>
</comment>
<gene>
    <name evidence="8" type="ORF">NRB56_11330</name>
</gene>
<evidence type="ECO:0000256" key="2">
    <source>
        <dbReference type="ARBA" id="ARBA00006046"/>
    </source>
</evidence>
<protein>
    <recommendedName>
        <fullName evidence="7">Amine oxidase domain-containing protein</fullName>
    </recommendedName>
</protein>
<evidence type="ECO:0000256" key="5">
    <source>
        <dbReference type="RuleBase" id="RU362075"/>
    </source>
</evidence>
<feature type="region of interest" description="Disordered" evidence="6">
    <location>
        <begin position="1"/>
        <end position="125"/>
    </location>
</feature>
<dbReference type="GO" id="GO:0016117">
    <property type="term" value="P:carotenoid biosynthetic process"/>
    <property type="evidence" value="ECO:0007669"/>
    <property type="project" value="UniProtKB-KW"/>
</dbReference>
<dbReference type="PANTHER" id="PTHR43734:SF1">
    <property type="entry name" value="PHYTOENE DESATURASE"/>
    <property type="match status" value="1"/>
</dbReference>
<accession>A0A7K0DID6</accession>
<keyword evidence="3 5" id="KW-0125">Carotenoid biosynthesis</keyword>
<dbReference type="Gene3D" id="3.50.50.60">
    <property type="entry name" value="FAD/NAD(P)-binding domain"/>
    <property type="match status" value="2"/>
</dbReference>